<evidence type="ECO:0000313" key="5">
    <source>
        <dbReference type="Proteomes" id="UP000095746"/>
    </source>
</evidence>
<dbReference type="GO" id="GO:0008270">
    <property type="term" value="F:zinc ion binding"/>
    <property type="evidence" value="ECO:0007669"/>
    <property type="project" value="UniProtKB-KW"/>
</dbReference>
<keyword evidence="2" id="KW-0862">Zinc</keyword>
<evidence type="ECO:0000313" key="3">
    <source>
        <dbReference type="EMBL" id="MDB7933556.1"/>
    </source>
</evidence>
<dbReference type="InterPro" id="IPR021686">
    <property type="entry name" value="DUF3268"/>
</dbReference>
<evidence type="ECO:0000313" key="4">
    <source>
        <dbReference type="EMBL" id="MSB49617.1"/>
    </source>
</evidence>
<protein>
    <submittedName>
        <fullName evidence="1">Protein of uncharacterized function (DUF3268)</fullName>
    </submittedName>
    <submittedName>
        <fullName evidence="2">Zinc-finger-containing protein</fullName>
    </submittedName>
</protein>
<accession>A0A173Z0F4</accession>
<dbReference type="AlphaFoldDB" id="A0A173Z0F4"/>
<dbReference type="RefSeq" id="WP_009259419.1">
    <property type="nucleotide sequence ID" value="NZ_BAABZG010000001.1"/>
</dbReference>
<proteinExistence type="predicted"/>
<keyword evidence="2" id="KW-0479">Metal-binding</keyword>
<evidence type="ECO:0000313" key="1">
    <source>
        <dbReference type="EMBL" id="CUN69223.1"/>
    </source>
</evidence>
<dbReference type="Pfam" id="PF11672">
    <property type="entry name" value="DUF3268"/>
    <property type="match status" value="1"/>
</dbReference>
<reference evidence="4 6" key="2">
    <citation type="journal article" date="2019" name="Nat. Med.">
        <title>A library of human gut bacterial isolates paired with longitudinal multiomics data enables mechanistic microbiome research.</title>
        <authorList>
            <person name="Poyet M."/>
            <person name="Groussin M."/>
            <person name="Gibbons S.M."/>
            <person name="Avila-Pacheco J."/>
            <person name="Jiang X."/>
            <person name="Kearney S.M."/>
            <person name="Perrotta A.R."/>
            <person name="Berdy B."/>
            <person name="Zhao S."/>
            <person name="Lieberman T.D."/>
            <person name="Swanson P.K."/>
            <person name="Smith M."/>
            <person name="Roesemann S."/>
            <person name="Alexander J.E."/>
            <person name="Rich S.A."/>
            <person name="Livny J."/>
            <person name="Vlamakis H."/>
            <person name="Clish C."/>
            <person name="Bullock K."/>
            <person name="Deik A."/>
            <person name="Scott J."/>
            <person name="Pierce K.A."/>
            <person name="Xavier R.J."/>
            <person name="Alm E.J."/>
        </authorList>
    </citation>
    <scope>NUCLEOTIDE SEQUENCE [LARGE SCALE GENOMIC DNA]</scope>
    <source>
        <strain evidence="4 6">BIOML-A5</strain>
    </source>
</reference>
<sequence>MKIPTICRYCGGKIIKSTTRALYPKGSEPIYLCVNCNAYVGCYPDGSPMGKVANTVLRLKRQETHRIFDRFWREQGWTRSAAYRWLAQNLHLKEHETHIGMMEMDECEQVIRLCRKYGKHKKEAA</sequence>
<reference evidence="1 5" key="1">
    <citation type="submission" date="2015-09" db="EMBL/GenBank/DDBJ databases">
        <authorList>
            <consortium name="Pathogen Informatics"/>
        </authorList>
    </citation>
    <scope>NUCLEOTIDE SEQUENCE [LARGE SCALE GENOMIC DNA]</scope>
    <source>
        <strain evidence="1 5">2789STDY5608854</strain>
    </source>
</reference>
<dbReference type="Proteomes" id="UP001211006">
    <property type="component" value="Unassembled WGS sequence"/>
</dbReference>
<dbReference type="EMBL" id="WKPO01000018">
    <property type="protein sequence ID" value="MSB49617.1"/>
    <property type="molecule type" value="Genomic_DNA"/>
</dbReference>
<organism evidence="1 5">
    <name type="scientific">Flavonifractor plautii</name>
    <name type="common">Fusobacterium plautii</name>
    <dbReference type="NCBI Taxonomy" id="292800"/>
    <lineage>
        <taxon>Bacteria</taxon>
        <taxon>Bacillati</taxon>
        <taxon>Bacillota</taxon>
        <taxon>Clostridia</taxon>
        <taxon>Eubacteriales</taxon>
        <taxon>Oscillospiraceae</taxon>
        <taxon>Flavonifractor</taxon>
    </lineage>
</organism>
<evidence type="ECO:0000313" key="6">
    <source>
        <dbReference type="Proteomes" id="UP000429811"/>
    </source>
</evidence>
<reference evidence="2" key="3">
    <citation type="submission" date="2023-01" db="EMBL/GenBank/DDBJ databases">
        <title>Human gut microbiome strain richness.</title>
        <authorList>
            <person name="Chen-Liaw A."/>
        </authorList>
    </citation>
    <scope>NUCLEOTIDE SEQUENCE</scope>
    <source>
        <strain evidence="3">1001287st1_F4_1001285I_161205</strain>
        <strain evidence="2">2225st1_A6_2225SCRN_200828</strain>
    </source>
</reference>
<dbReference type="EMBL" id="JAQLWO010000002">
    <property type="protein sequence ID" value="MDB7904969.1"/>
    <property type="molecule type" value="Genomic_DNA"/>
</dbReference>
<dbReference type="EMBL" id="CYZT01000010">
    <property type="protein sequence ID" value="CUN69223.1"/>
    <property type="molecule type" value="Genomic_DNA"/>
</dbReference>
<dbReference type="Proteomes" id="UP000095746">
    <property type="component" value="Unassembled WGS sequence"/>
</dbReference>
<dbReference type="EMBL" id="JAQLWV010000014">
    <property type="protein sequence ID" value="MDB7933556.1"/>
    <property type="molecule type" value="Genomic_DNA"/>
</dbReference>
<keyword evidence="2" id="KW-0863">Zinc-finger</keyword>
<evidence type="ECO:0000313" key="2">
    <source>
        <dbReference type="EMBL" id="MDB7904969.1"/>
    </source>
</evidence>
<dbReference type="GeneID" id="89522084"/>
<gene>
    <name evidence="1" type="ORF">ERS852411_00326</name>
    <name evidence="4" type="ORF">GKE90_13085</name>
    <name evidence="2" type="ORF">PND83_03170</name>
    <name evidence="3" type="ORF">PNE06_10775</name>
</gene>
<dbReference type="Proteomes" id="UP000429811">
    <property type="component" value="Unassembled WGS sequence"/>
</dbReference>
<dbReference type="Proteomes" id="UP001211173">
    <property type="component" value="Unassembled WGS sequence"/>
</dbReference>
<name>A0A173Z0F4_FLAPL</name>